<dbReference type="EMBL" id="CAJOBA010006457">
    <property type="protein sequence ID" value="CAF3773369.1"/>
    <property type="molecule type" value="Genomic_DNA"/>
</dbReference>
<proteinExistence type="predicted"/>
<dbReference type="EMBL" id="CAJNOK010006449">
    <property type="protein sequence ID" value="CAF1004049.1"/>
    <property type="molecule type" value="Genomic_DNA"/>
</dbReference>
<feature type="region of interest" description="Disordered" evidence="1">
    <location>
        <begin position="1"/>
        <end position="75"/>
    </location>
</feature>
<organism evidence="3 4">
    <name type="scientific">Didymodactylos carnosus</name>
    <dbReference type="NCBI Taxonomy" id="1234261"/>
    <lineage>
        <taxon>Eukaryota</taxon>
        <taxon>Metazoa</taxon>
        <taxon>Spiralia</taxon>
        <taxon>Gnathifera</taxon>
        <taxon>Rotifera</taxon>
        <taxon>Eurotatoria</taxon>
        <taxon>Bdelloidea</taxon>
        <taxon>Philodinida</taxon>
        <taxon>Philodinidae</taxon>
        <taxon>Didymodactylos</taxon>
    </lineage>
</organism>
<evidence type="ECO:0000256" key="1">
    <source>
        <dbReference type="SAM" id="MobiDB-lite"/>
    </source>
</evidence>
<dbReference type="Proteomes" id="UP000677228">
    <property type="component" value="Unassembled WGS sequence"/>
</dbReference>
<gene>
    <name evidence="2" type="ORF">OVA965_LOCUS14708</name>
    <name evidence="3" type="ORF">TMI583_LOCUS14712</name>
</gene>
<evidence type="ECO:0000313" key="3">
    <source>
        <dbReference type="EMBL" id="CAF3773369.1"/>
    </source>
</evidence>
<dbReference type="AlphaFoldDB" id="A0A8S2IQC7"/>
<feature type="region of interest" description="Disordered" evidence="1">
    <location>
        <begin position="178"/>
        <end position="226"/>
    </location>
</feature>
<feature type="compositionally biased region" description="Basic and acidic residues" evidence="1">
    <location>
        <begin position="16"/>
        <end position="35"/>
    </location>
</feature>
<evidence type="ECO:0000313" key="2">
    <source>
        <dbReference type="EMBL" id="CAF1004049.1"/>
    </source>
</evidence>
<evidence type="ECO:0000313" key="4">
    <source>
        <dbReference type="Proteomes" id="UP000682733"/>
    </source>
</evidence>
<dbReference type="Proteomes" id="UP000682733">
    <property type="component" value="Unassembled WGS sequence"/>
</dbReference>
<feature type="compositionally biased region" description="Polar residues" evidence="1">
    <location>
        <begin position="178"/>
        <end position="206"/>
    </location>
</feature>
<reference evidence="3" key="1">
    <citation type="submission" date="2021-02" db="EMBL/GenBank/DDBJ databases">
        <authorList>
            <person name="Nowell W R."/>
        </authorList>
    </citation>
    <scope>NUCLEOTIDE SEQUENCE</scope>
</reference>
<sequence length="292" mass="33643">MPTVHPMATVQQKAYPVRENRGQARKPSDSQKKTEAGQYCSQAQMQSREIRFEPVMATTQNEESDRDLDKNHQSKSFKRQRIFQVVHSFVLIVERSDSPNRIEQTTEKRQHLMELTNHLLNPESVNLDPSHLTISDEQIQDVYENEKCNSNEVYNFQQQEKDANVEAIVASGTDVQSSQPLLVTPGTLSPITTTRSTQHQSQNQHYSPGESDESGSSSDSVLNDGERHQSQCLPFYNPQQHRVHALPKRNENREQKSTKDNKFLKSISYQLKTLRKSVNVLIRFKQKRQNKI</sequence>
<name>A0A8S2IQC7_9BILA</name>
<comment type="caution">
    <text evidence="3">The sequence shown here is derived from an EMBL/GenBank/DDBJ whole genome shotgun (WGS) entry which is preliminary data.</text>
</comment>
<accession>A0A8S2IQC7</accession>
<protein>
    <submittedName>
        <fullName evidence="3">Uncharacterized protein</fullName>
    </submittedName>
</protein>